<dbReference type="HAMAP" id="MF_01374">
    <property type="entry name" value="Glyoxalase_2"/>
    <property type="match status" value="1"/>
</dbReference>
<evidence type="ECO:0000259" key="8">
    <source>
        <dbReference type="SMART" id="SM00849"/>
    </source>
</evidence>
<comment type="cofactor">
    <cofactor evidence="7">
        <name>Zn(2+)</name>
        <dbReference type="ChEBI" id="CHEBI:29105"/>
    </cofactor>
    <text evidence="7">Binds 2 Zn(2+) ions per subunit.</text>
</comment>
<evidence type="ECO:0000256" key="7">
    <source>
        <dbReference type="HAMAP-Rule" id="MF_01374"/>
    </source>
</evidence>
<comment type="catalytic activity">
    <reaction evidence="1 7">
        <text>an S-(2-hydroxyacyl)glutathione + H2O = a 2-hydroxy carboxylate + glutathione + H(+)</text>
        <dbReference type="Rhea" id="RHEA:21864"/>
        <dbReference type="ChEBI" id="CHEBI:15377"/>
        <dbReference type="ChEBI" id="CHEBI:15378"/>
        <dbReference type="ChEBI" id="CHEBI:57925"/>
        <dbReference type="ChEBI" id="CHEBI:58896"/>
        <dbReference type="ChEBI" id="CHEBI:71261"/>
        <dbReference type="EC" id="3.1.2.6"/>
    </reaction>
</comment>
<dbReference type="Gene3D" id="3.60.15.10">
    <property type="entry name" value="Ribonuclease Z/Hydroxyacylglutathione hydrolase-like"/>
    <property type="match status" value="1"/>
</dbReference>
<comment type="subunit">
    <text evidence="7">Monomer.</text>
</comment>
<evidence type="ECO:0000256" key="1">
    <source>
        <dbReference type="ARBA" id="ARBA00001623"/>
    </source>
</evidence>
<feature type="binding site" evidence="7">
    <location>
        <position position="140"/>
    </location>
    <ligand>
        <name>Zn(2+)</name>
        <dbReference type="ChEBI" id="CHEBI:29105"/>
        <label>1</label>
    </ligand>
</feature>
<feature type="binding site" evidence="7">
    <location>
        <position position="118"/>
    </location>
    <ligand>
        <name>Zn(2+)</name>
        <dbReference type="ChEBI" id="CHEBI:29105"/>
        <label>1</label>
    </ligand>
</feature>
<dbReference type="SUPFAM" id="SSF56281">
    <property type="entry name" value="Metallo-hydrolase/oxidoreductase"/>
    <property type="match status" value="1"/>
</dbReference>
<gene>
    <name evidence="7 9" type="primary">gloB</name>
    <name evidence="9" type="ORF">GCM10007876_27280</name>
</gene>
<dbReference type="SMART" id="SM00849">
    <property type="entry name" value="Lactamase_B"/>
    <property type="match status" value="1"/>
</dbReference>
<dbReference type="GO" id="GO:0004416">
    <property type="term" value="F:hydroxyacylglutathione hydrolase activity"/>
    <property type="evidence" value="ECO:0007669"/>
    <property type="project" value="UniProtKB-UniRule"/>
</dbReference>
<dbReference type="GO" id="GO:0019243">
    <property type="term" value="P:methylglyoxal catabolic process to D-lactate via S-lactoyl-glutathione"/>
    <property type="evidence" value="ECO:0007669"/>
    <property type="project" value="UniProtKB-UniRule"/>
</dbReference>
<dbReference type="InterPro" id="IPR050110">
    <property type="entry name" value="Glyoxalase_II_hydrolase"/>
</dbReference>
<dbReference type="EMBL" id="BSNM01000015">
    <property type="protein sequence ID" value="GLQ32249.1"/>
    <property type="molecule type" value="Genomic_DNA"/>
</dbReference>
<name>A0AA37W8P7_9GAMM</name>
<dbReference type="GO" id="GO:0046872">
    <property type="term" value="F:metal ion binding"/>
    <property type="evidence" value="ECO:0007669"/>
    <property type="project" value="UniProtKB-KW"/>
</dbReference>
<protein>
    <recommendedName>
        <fullName evidence="7">Hydroxyacylglutathione hydrolase</fullName>
        <ecNumber evidence="7">3.1.2.6</ecNumber>
    </recommendedName>
    <alternativeName>
        <fullName evidence="7">Glyoxalase II</fullName>
        <shortName evidence="7">Glx II</shortName>
    </alternativeName>
</protein>
<keyword evidence="10" id="KW-1185">Reference proteome</keyword>
<dbReference type="PIRSF" id="PIRSF005457">
    <property type="entry name" value="Glx"/>
    <property type="match status" value="1"/>
</dbReference>
<comment type="caution">
    <text evidence="9">The sequence shown here is derived from an EMBL/GenBank/DDBJ whole genome shotgun (WGS) entry which is preliminary data.</text>
</comment>
<evidence type="ECO:0000313" key="10">
    <source>
        <dbReference type="Proteomes" id="UP001161389"/>
    </source>
</evidence>
<evidence type="ECO:0000313" key="9">
    <source>
        <dbReference type="EMBL" id="GLQ32249.1"/>
    </source>
</evidence>
<evidence type="ECO:0000256" key="5">
    <source>
        <dbReference type="ARBA" id="ARBA00022801"/>
    </source>
</evidence>
<evidence type="ECO:0000256" key="2">
    <source>
        <dbReference type="ARBA" id="ARBA00004963"/>
    </source>
</evidence>
<feature type="binding site" evidence="7">
    <location>
        <position position="178"/>
    </location>
    <ligand>
        <name>Zn(2+)</name>
        <dbReference type="ChEBI" id="CHEBI:29105"/>
        <label>2</label>
    </ligand>
</feature>
<dbReference type="NCBIfam" id="TIGR03413">
    <property type="entry name" value="GSH_gloB"/>
    <property type="match status" value="1"/>
</dbReference>
<dbReference type="PANTHER" id="PTHR43705:SF1">
    <property type="entry name" value="HYDROXYACYLGLUTATHIONE HYDROLASE GLOB"/>
    <property type="match status" value="1"/>
</dbReference>
<dbReference type="InterPro" id="IPR036866">
    <property type="entry name" value="RibonucZ/Hydroxyglut_hydro"/>
</dbReference>
<dbReference type="InterPro" id="IPR017782">
    <property type="entry name" value="Hydroxyacylglutathione_Hdrlase"/>
</dbReference>
<dbReference type="CDD" id="cd07723">
    <property type="entry name" value="hydroxyacylglutathione_hydrolase_MBL-fold"/>
    <property type="match status" value="1"/>
</dbReference>
<evidence type="ECO:0000256" key="3">
    <source>
        <dbReference type="ARBA" id="ARBA00006759"/>
    </source>
</evidence>
<keyword evidence="5 7" id="KW-0378">Hydrolase</keyword>
<organism evidence="9 10">
    <name type="scientific">Litoribrevibacter albus</name>
    <dbReference type="NCBI Taxonomy" id="1473156"/>
    <lineage>
        <taxon>Bacteria</taxon>
        <taxon>Pseudomonadati</taxon>
        <taxon>Pseudomonadota</taxon>
        <taxon>Gammaproteobacteria</taxon>
        <taxon>Oceanospirillales</taxon>
        <taxon>Oceanospirillaceae</taxon>
        <taxon>Litoribrevibacter</taxon>
    </lineage>
</organism>
<comment type="similarity">
    <text evidence="3 7">Belongs to the metallo-beta-lactamase superfamily. Glyoxalase II family.</text>
</comment>
<dbReference type="InterPro" id="IPR032282">
    <property type="entry name" value="HAGH_C"/>
</dbReference>
<comment type="function">
    <text evidence="7">Thiolesterase that catalyzes the hydrolysis of S-D-lactoyl-glutathione to form glutathione and D-lactic acid.</text>
</comment>
<dbReference type="Pfam" id="PF16123">
    <property type="entry name" value="HAGH_C"/>
    <property type="match status" value="1"/>
</dbReference>
<dbReference type="InterPro" id="IPR035680">
    <property type="entry name" value="Clx_II_MBL"/>
</dbReference>
<proteinExistence type="inferred from homology"/>
<comment type="pathway">
    <text evidence="2 7">Secondary metabolite metabolism; methylglyoxal degradation; (R)-lactate from methylglyoxal: step 2/2.</text>
</comment>
<keyword evidence="4 7" id="KW-0479">Metal-binding</keyword>
<keyword evidence="6 7" id="KW-0862">Zinc</keyword>
<accession>A0AA37W8P7</accession>
<dbReference type="Pfam" id="PF00753">
    <property type="entry name" value="Lactamase_B"/>
    <property type="match status" value="1"/>
</dbReference>
<feature type="binding site" evidence="7">
    <location>
        <position position="67"/>
    </location>
    <ligand>
        <name>Zn(2+)</name>
        <dbReference type="ChEBI" id="CHEBI:29105"/>
        <label>2</label>
    </ligand>
</feature>
<feature type="domain" description="Metallo-beta-lactamase" evidence="8">
    <location>
        <begin position="21"/>
        <end position="178"/>
    </location>
</feature>
<reference evidence="9" key="1">
    <citation type="journal article" date="2014" name="Int. J. Syst. Evol. Microbiol.">
        <title>Complete genome sequence of Corynebacterium casei LMG S-19264T (=DSM 44701T), isolated from a smear-ripened cheese.</title>
        <authorList>
            <consortium name="US DOE Joint Genome Institute (JGI-PGF)"/>
            <person name="Walter F."/>
            <person name="Albersmeier A."/>
            <person name="Kalinowski J."/>
            <person name="Ruckert C."/>
        </authorList>
    </citation>
    <scope>NUCLEOTIDE SEQUENCE</scope>
    <source>
        <strain evidence="9">NBRC 110071</strain>
    </source>
</reference>
<reference evidence="9" key="2">
    <citation type="submission" date="2023-01" db="EMBL/GenBank/DDBJ databases">
        <title>Draft genome sequence of Litoribrevibacter albus strain NBRC 110071.</title>
        <authorList>
            <person name="Sun Q."/>
            <person name="Mori K."/>
        </authorList>
    </citation>
    <scope>NUCLEOTIDE SEQUENCE</scope>
    <source>
        <strain evidence="9">NBRC 110071</strain>
    </source>
</reference>
<evidence type="ECO:0000256" key="4">
    <source>
        <dbReference type="ARBA" id="ARBA00022723"/>
    </source>
</evidence>
<dbReference type="AlphaFoldDB" id="A0AA37W8P7"/>
<dbReference type="EC" id="3.1.2.6" evidence="7"/>
<feature type="binding site" evidence="7">
    <location>
        <position position="66"/>
    </location>
    <ligand>
        <name>Zn(2+)</name>
        <dbReference type="ChEBI" id="CHEBI:29105"/>
        <label>2</label>
    </ligand>
</feature>
<feature type="binding site" evidence="7">
    <location>
        <position position="62"/>
    </location>
    <ligand>
        <name>Zn(2+)</name>
        <dbReference type="ChEBI" id="CHEBI:29105"/>
        <label>1</label>
    </ligand>
</feature>
<dbReference type="PANTHER" id="PTHR43705">
    <property type="entry name" value="HYDROXYACYLGLUTATHIONE HYDROLASE"/>
    <property type="match status" value="1"/>
</dbReference>
<feature type="binding site" evidence="7">
    <location>
        <position position="140"/>
    </location>
    <ligand>
        <name>Zn(2+)</name>
        <dbReference type="ChEBI" id="CHEBI:29105"/>
        <label>2</label>
    </ligand>
</feature>
<dbReference type="Proteomes" id="UP001161389">
    <property type="component" value="Unassembled WGS sequence"/>
</dbReference>
<dbReference type="InterPro" id="IPR001279">
    <property type="entry name" value="Metallo-B-lactamas"/>
</dbReference>
<sequence length="268" mass="30148">MPNATLDFQSFSITPIHAYSDNYIWCIHTEEKAWVVDPGDHKVVEAFLTEHKLDLDGIIITHHHWDHITGISKLTSNRQIPVYGPSHPKIPEVTEVVNEGDQLNIFGLQLTVLFVPGHTLEHIAYFGITAAGQPLLFCGDTLFCAGCGRLFEGTPAQMNHSLQRLTTLNDETLVFCTHEYTESNLKFALEVEPDNTDIEAELSIVQALDTSKQPSLPTSIAKEKRINPFLRASLPQIRQKLTEQFGVSADTFSEDECFAAVRRWKDNF</sequence>
<feature type="binding site" evidence="7">
    <location>
        <position position="64"/>
    </location>
    <ligand>
        <name>Zn(2+)</name>
        <dbReference type="ChEBI" id="CHEBI:29105"/>
        <label>1</label>
    </ligand>
</feature>
<evidence type="ECO:0000256" key="6">
    <source>
        <dbReference type="ARBA" id="ARBA00022833"/>
    </source>
</evidence>